<gene>
    <name evidence="1" type="ORF">GCM10022287_21310</name>
</gene>
<dbReference type="EMBL" id="BAABBW010000003">
    <property type="protein sequence ID" value="GAA4175551.1"/>
    <property type="molecule type" value="Genomic_DNA"/>
</dbReference>
<comment type="caution">
    <text evidence="1">The sequence shown here is derived from an EMBL/GenBank/DDBJ whole genome shotgun (WGS) entry which is preliminary data.</text>
</comment>
<dbReference type="Proteomes" id="UP001501079">
    <property type="component" value="Unassembled WGS sequence"/>
</dbReference>
<proteinExistence type="predicted"/>
<reference evidence="2" key="1">
    <citation type="journal article" date="2019" name="Int. J. Syst. Evol. Microbiol.">
        <title>The Global Catalogue of Microorganisms (GCM) 10K type strain sequencing project: providing services to taxonomists for standard genome sequencing and annotation.</title>
        <authorList>
            <consortium name="The Broad Institute Genomics Platform"/>
            <consortium name="The Broad Institute Genome Sequencing Center for Infectious Disease"/>
            <person name="Wu L."/>
            <person name="Ma J."/>
        </authorList>
    </citation>
    <scope>NUCLEOTIDE SEQUENCE [LARGE SCALE GENOMIC DNA]</scope>
    <source>
        <strain evidence="2">JCM 17591</strain>
    </source>
</reference>
<evidence type="ECO:0008006" key="3">
    <source>
        <dbReference type="Google" id="ProtNLM"/>
    </source>
</evidence>
<sequence>MLIALPGQRAEALSGSDFNAGEIISDDVFFNSNAMSVAQIQSFLQSQESGCTAANGQPCLMNFHQNTTSQAASAGRCNAYAGANNESAAQIIYKVAQACGINPQVILVTLEKEEALVSSKAPTSARYSIAMGYACPDTSACDTKYYGFFNQVYHAAWQFKEYAYEPSYWYSVTGKHIGNSAVRYSPTASCGSTTVNILNQATVGLYIYTPYTPNAAALNNLNGVGDSCSSYGNRNFWVFFNNWFGSPTDAGNVPYGHYDTATAGYDQLTVTGWAIDPNTTSPINVQVIVDGKVVATKAASLTRNDVAAAYPNTGNQHGFSVTVSAAAGARSVCITAVNVGIGSHGTSLGCRTVNVISASPVGHVDSASALPDGIAVSGWALDQQTTDPIHVNIYVDGKIVPTNFLANGSRPDLAGPYPNSGTNHGYSVSFAATGGTHNVCVYGINVGTGSNSLIGCRSVSVLPGGAPFGHLDALDAVAGGATVRGWALDPDTANPVAVHVYSNGQLVTVLTANGGRSDIAALYPAYGGAHGFSGSVQLAAGNDNVCLYLINQPSGSNPLLGCKTLSVKSGSPIGSVDLAGGVSGGVRVAGWALDPDTSASIPVHVYVGTTLAGALTAGNTRSDIGKAYPDYGSEHGYDGVVPAKPGSYNVCVYGINTGAGSNSLIGCKAVTVP</sequence>
<dbReference type="RefSeq" id="WP_344754173.1">
    <property type="nucleotide sequence ID" value="NZ_BAABBW010000003.1"/>
</dbReference>
<organism evidence="1 2">
    <name type="scientific">Gryllotalpicola koreensis</name>
    <dbReference type="NCBI Taxonomy" id="993086"/>
    <lineage>
        <taxon>Bacteria</taxon>
        <taxon>Bacillati</taxon>
        <taxon>Actinomycetota</taxon>
        <taxon>Actinomycetes</taxon>
        <taxon>Micrococcales</taxon>
        <taxon>Microbacteriaceae</taxon>
        <taxon>Gryllotalpicola</taxon>
    </lineage>
</organism>
<protein>
    <recommendedName>
        <fullName evidence="3">Hemagglutinin</fullName>
    </recommendedName>
</protein>
<evidence type="ECO:0000313" key="1">
    <source>
        <dbReference type="EMBL" id="GAA4175551.1"/>
    </source>
</evidence>
<keyword evidence="2" id="KW-1185">Reference proteome</keyword>
<evidence type="ECO:0000313" key="2">
    <source>
        <dbReference type="Proteomes" id="UP001501079"/>
    </source>
</evidence>
<name>A0ABP8A1J8_9MICO</name>
<accession>A0ABP8A1J8</accession>